<proteinExistence type="predicted"/>
<dbReference type="EMBL" id="RCHS01004072">
    <property type="protein sequence ID" value="RMX37828.1"/>
    <property type="molecule type" value="Genomic_DNA"/>
</dbReference>
<evidence type="ECO:0000256" key="1">
    <source>
        <dbReference type="SAM" id="SignalP"/>
    </source>
</evidence>
<feature type="signal peptide" evidence="1">
    <location>
        <begin position="1"/>
        <end position="17"/>
    </location>
</feature>
<evidence type="ECO:0000313" key="3">
    <source>
        <dbReference type="Proteomes" id="UP000275408"/>
    </source>
</evidence>
<name>A0A3M6T947_POCDA</name>
<protein>
    <submittedName>
        <fullName evidence="2">Uncharacterized protein</fullName>
    </submittedName>
</protein>
<comment type="caution">
    <text evidence="2">The sequence shown here is derived from an EMBL/GenBank/DDBJ whole genome shotgun (WGS) entry which is preliminary data.</text>
</comment>
<organism evidence="2 3">
    <name type="scientific">Pocillopora damicornis</name>
    <name type="common">Cauliflower coral</name>
    <name type="synonym">Millepora damicornis</name>
    <dbReference type="NCBI Taxonomy" id="46731"/>
    <lineage>
        <taxon>Eukaryota</taxon>
        <taxon>Metazoa</taxon>
        <taxon>Cnidaria</taxon>
        <taxon>Anthozoa</taxon>
        <taxon>Hexacorallia</taxon>
        <taxon>Scleractinia</taxon>
        <taxon>Astrocoeniina</taxon>
        <taxon>Pocilloporidae</taxon>
        <taxon>Pocillopora</taxon>
    </lineage>
</organism>
<keyword evidence="3" id="KW-1185">Reference proteome</keyword>
<keyword evidence="1" id="KW-0732">Signal</keyword>
<reference evidence="2 3" key="1">
    <citation type="journal article" date="2018" name="Sci. Rep.">
        <title>Comparative analysis of the Pocillopora damicornis genome highlights role of immune system in coral evolution.</title>
        <authorList>
            <person name="Cunning R."/>
            <person name="Bay R.A."/>
            <person name="Gillette P."/>
            <person name="Baker A.C."/>
            <person name="Traylor-Knowles N."/>
        </authorList>
    </citation>
    <scope>NUCLEOTIDE SEQUENCE [LARGE SCALE GENOMIC DNA]</scope>
    <source>
        <strain evidence="2">RSMAS</strain>
        <tissue evidence="2">Whole animal</tissue>
    </source>
</reference>
<sequence>MHHFLFIFINVLQEVFAKPYPEVSVPCVLHPIESINVCGGDDERWISISTRSLPPEAIASFVGAEKGSRSNRLLVGSENYATAAVARPDQLLEKSSRETKTGNAIDQTELVTPLDKLITEETVPPLCLLITAQLVRLVPGSTCSSQ</sequence>
<dbReference type="AlphaFoldDB" id="A0A3M6T947"/>
<accession>A0A3M6T947</accession>
<gene>
    <name evidence="2" type="ORF">pdam_00020040</name>
</gene>
<evidence type="ECO:0000313" key="2">
    <source>
        <dbReference type="EMBL" id="RMX37828.1"/>
    </source>
</evidence>
<feature type="chain" id="PRO_5017934736" evidence="1">
    <location>
        <begin position="18"/>
        <end position="146"/>
    </location>
</feature>
<dbReference type="Proteomes" id="UP000275408">
    <property type="component" value="Unassembled WGS sequence"/>
</dbReference>
<dbReference type="OrthoDB" id="5186at2759"/>